<dbReference type="CDD" id="cd00212">
    <property type="entry name" value="PTS_IIB_glc"/>
    <property type="match status" value="1"/>
</dbReference>
<evidence type="ECO:0000256" key="10">
    <source>
        <dbReference type="ARBA" id="ARBA00023136"/>
    </source>
</evidence>
<feature type="transmembrane region" description="Helical" evidence="12">
    <location>
        <begin position="391"/>
        <end position="413"/>
    </location>
</feature>
<evidence type="ECO:0000256" key="11">
    <source>
        <dbReference type="PROSITE-ProRule" id="PRU00421"/>
    </source>
</evidence>
<feature type="transmembrane region" description="Helical" evidence="12">
    <location>
        <begin position="272"/>
        <end position="295"/>
    </location>
</feature>
<dbReference type="NCBIfam" id="TIGR00826">
    <property type="entry name" value="EIIB_glc"/>
    <property type="match status" value="1"/>
</dbReference>
<evidence type="ECO:0000313" key="16">
    <source>
        <dbReference type="Proteomes" id="UP000031670"/>
    </source>
</evidence>
<evidence type="ECO:0000256" key="3">
    <source>
        <dbReference type="ARBA" id="ARBA00022475"/>
    </source>
</evidence>
<dbReference type="InterPro" id="IPR018113">
    <property type="entry name" value="PTrfase_EIIB_Cys"/>
</dbReference>
<keyword evidence="10 12" id="KW-0472">Membrane</keyword>
<evidence type="ECO:0000256" key="9">
    <source>
        <dbReference type="ARBA" id="ARBA00022989"/>
    </source>
</evidence>
<keyword evidence="9 12" id="KW-1133">Transmembrane helix</keyword>
<keyword evidence="5" id="KW-0808">Transferase</keyword>
<evidence type="ECO:0000256" key="6">
    <source>
        <dbReference type="ARBA" id="ARBA00022683"/>
    </source>
</evidence>
<evidence type="ECO:0000259" key="13">
    <source>
        <dbReference type="PROSITE" id="PS51098"/>
    </source>
</evidence>
<feature type="transmembrane region" description="Helical" evidence="12">
    <location>
        <begin position="150"/>
        <end position="173"/>
    </location>
</feature>
<dbReference type="PANTHER" id="PTHR30009">
    <property type="entry name" value="CYTOCHROME C-TYPE SYNTHESIS PROTEIN AND PTS TRANSMEMBRANE COMPONENT"/>
    <property type="match status" value="1"/>
</dbReference>
<organism evidence="15 16">
    <name type="scientific">Vibrio ishigakensis</name>
    <dbReference type="NCBI Taxonomy" id="1481914"/>
    <lineage>
        <taxon>Bacteria</taxon>
        <taxon>Pseudomonadati</taxon>
        <taxon>Pseudomonadota</taxon>
        <taxon>Gammaproteobacteria</taxon>
        <taxon>Vibrionales</taxon>
        <taxon>Vibrionaceae</taxon>
        <taxon>Vibrio</taxon>
    </lineage>
</organism>
<sequence>MLLGGIPFVGEGFAFFGKYLNVGGWVILSNLPLFFALCVASSLTGNKQAGPVIIAGLFFLMLHKLSGELSVWYFGTFKGIDTIQTAMDLVNPVANPEYVDIFQVVLGMPTFRVGIVGAIVVGVLSARIWEKYKTFDKLPMALDFFNGQRFCVIVTFFYAFIFALVLLVIWPLVGEGLDSMSVWAANNGDYYAAFFKNLFEVLLRPIGMHHVTNSVWEYTPVGGEFYSELKDMSVIGLHQMCPARMDEIIQHFNHGNIAAADALLAQPQMCKVMFAADFHGIFTLPGAALGMYLAIPKERRTAKVKSIYLSTTLAVVFTGFSEPLEFMFVFASPILYGVNVVFQSVIAMIPDLYKDIFNDPSIMTWYLRGLPNVITTGVLSVGYIMGRWWEMAVWLVTGIVWFFIYAGTFNYIIRKKDIVILGREKEGEVEEESESFIGKMAGQSNTRVEGIITALGGAHNVATVDNCMTRLRLSVHDKSLVDMSKKTWQKLGALDVVDAGGNNIQAIYGASVSNVKIQLEDYLEALSSQSNQQANPLAI</sequence>
<dbReference type="SUPFAM" id="SSF55604">
    <property type="entry name" value="Glucose permease domain IIB"/>
    <property type="match status" value="1"/>
</dbReference>
<dbReference type="Pfam" id="PF00367">
    <property type="entry name" value="PTS_EIIB"/>
    <property type="match status" value="1"/>
</dbReference>
<dbReference type="GO" id="GO:0009401">
    <property type="term" value="P:phosphoenolpyruvate-dependent sugar phosphotransferase system"/>
    <property type="evidence" value="ECO:0007669"/>
    <property type="project" value="UniProtKB-KW"/>
</dbReference>
<reference evidence="15 16" key="1">
    <citation type="submission" date="2015-01" db="EMBL/GenBank/DDBJ databases">
        <title>Vibrio sp. C5 JCM 19232 whole genome shotgun sequence.</title>
        <authorList>
            <person name="Sawabe T."/>
            <person name="Meirelles P."/>
            <person name="Feng G."/>
            <person name="Sayaka M."/>
            <person name="Hattori M."/>
            <person name="Ohkuma M."/>
        </authorList>
    </citation>
    <scope>NUCLEOTIDE SEQUENCE [LARGE SCALE GENOMIC DNA]</scope>
    <source>
        <strain evidence="15 16">JCM19232</strain>
    </source>
</reference>
<feature type="domain" description="PTS EIIC type-1" evidence="14">
    <location>
        <begin position="1"/>
        <end position="425"/>
    </location>
</feature>
<dbReference type="GO" id="GO:0090563">
    <property type="term" value="F:protein-phosphocysteine-sugar phosphotransferase activity"/>
    <property type="evidence" value="ECO:0007669"/>
    <property type="project" value="TreeGrafter"/>
</dbReference>
<evidence type="ECO:0000256" key="5">
    <source>
        <dbReference type="ARBA" id="ARBA00022679"/>
    </source>
</evidence>
<dbReference type="PROSITE" id="PS51103">
    <property type="entry name" value="PTS_EIIC_TYPE_1"/>
    <property type="match status" value="1"/>
</dbReference>
<evidence type="ECO:0000256" key="12">
    <source>
        <dbReference type="SAM" id="Phobius"/>
    </source>
</evidence>
<accession>A0A0B8PCP0</accession>
<dbReference type="GO" id="GO:0008982">
    <property type="term" value="F:protein-N(PI)-phosphohistidine-sugar phosphotransferase activity"/>
    <property type="evidence" value="ECO:0007669"/>
    <property type="project" value="InterPro"/>
</dbReference>
<dbReference type="PANTHER" id="PTHR30009:SF8">
    <property type="entry name" value="PTS SYSTEM, IIBC COMPONENT"/>
    <property type="match status" value="1"/>
</dbReference>
<feature type="active site" description="Phosphocysteine intermediate; for EIIB activity" evidence="11">
    <location>
        <position position="467"/>
    </location>
</feature>
<keyword evidence="2" id="KW-0813">Transport</keyword>
<protein>
    <submittedName>
        <fullName evidence="15">PTS system</fullName>
    </submittedName>
</protein>
<evidence type="ECO:0000256" key="7">
    <source>
        <dbReference type="ARBA" id="ARBA00022692"/>
    </source>
</evidence>
<dbReference type="EMBL" id="BBSA01000011">
    <property type="protein sequence ID" value="GAM64141.1"/>
    <property type="molecule type" value="Genomic_DNA"/>
</dbReference>
<keyword evidence="3" id="KW-1003">Cell membrane</keyword>
<evidence type="ECO:0000313" key="15">
    <source>
        <dbReference type="EMBL" id="GAM64141.1"/>
    </source>
</evidence>
<evidence type="ECO:0000256" key="2">
    <source>
        <dbReference type="ARBA" id="ARBA00022448"/>
    </source>
</evidence>
<evidence type="ECO:0000256" key="8">
    <source>
        <dbReference type="ARBA" id="ARBA00022777"/>
    </source>
</evidence>
<dbReference type="PROSITE" id="PS51098">
    <property type="entry name" value="PTS_EIIB_TYPE_1"/>
    <property type="match status" value="1"/>
</dbReference>
<keyword evidence="6" id="KW-0598">Phosphotransferase system</keyword>
<dbReference type="Proteomes" id="UP000031670">
    <property type="component" value="Unassembled WGS sequence"/>
</dbReference>
<dbReference type="Pfam" id="PF02378">
    <property type="entry name" value="PTS_EIIC"/>
    <property type="match status" value="1"/>
</dbReference>
<dbReference type="InterPro" id="IPR003352">
    <property type="entry name" value="PTS_EIIC"/>
</dbReference>
<comment type="subcellular location">
    <subcellularLocation>
        <location evidence="1">Cell membrane</location>
        <topology evidence="1">Multi-pass membrane protein</topology>
    </subcellularLocation>
</comment>
<dbReference type="PROSITE" id="PS01035">
    <property type="entry name" value="PTS_EIIB_TYPE_1_CYS"/>
    <property type="match status" value="1"/>
</dbReference>
<dbReference type="AlphaFoldDB" id="A0A0B8PCP0"/>
<gene>
    <name evidence="15" type="ORF">JCM19232_3417</name>
</gene>
<evidence type="ECO:0000259" key="14">
    <source>
        <dbReference type="PROSITE" id="PS51103"/>
    </source>
</evidence>
<evidence type="ECO:0000256" key="1">
    <source>
        <dbReference type="ARBA" id="ARBA00004651"/>
    </source>
</evidence>
<dbReference type="InterPro" id="IPR013013">
    <property type="entry name" value="PTS_EIIC_1"/>
</dbReference>
<feature type="transmembrane region" description="Helical" evidence="12">
    <location>
        <begin position="334"/>
        <end position="353"/>
    </location>
</feature>
<feature type="transmembrane region" description="Helical" evidence="12">
    <location>
        <begin position="365"/>
        <end position="385"/>
    </location>
</feature>
<dbReference type="Gene3D" id="3.30.1360.60">
    <property type="entry name" value="Glucose permease domain IIB"/>
    <property type="match status" value="1"/>
</dbReference>
<comment type="caution">
    <text evidence="15">The sequence shown here is derived from an EMBL/GenBank/DDBJ whole genome shotgun (WGS) entry which is preliminary data.</text>
</comment>
<dbReference type="InterPro" id="IPR050429">
    <property type="entry name" value="PTS_Glucose_EIICBA"/>
</dbReference>
<dbReference type="InterPro" id="IPR001996">
    <property type="entry name" value="PTS_IIB_1"/>
</dbReference>
<feature type="transmembrane region" description="Helical" evidence="12">
    <location>
        <begin position="20"/>
        <end position="40"/>
    </location>
</feature>
<evidence type="ECO:0000256" key="4">
    <source>
        <dbReference type="ARBA" id="ARBA00022597"/>
    </source>
</evidence>
<feature type="transmembrane region" description="Helical" evidence="12">
    <location>
        <begin position="111"/>
        <end position="129"/>
    </location>
</feature>
<reference evidence="15 16" key="2">
    <citation type="submission" date="2015-01" db="EMBL/GenBank/DDBJ databases">
        <authorList>
            <consortium name="NBRP consortium"/>
            <person name="Sawabe T."/>
            <person name="Meirelles P."/>
            <person name="Feng G."/>
            <person name="Sayaka M."/>
            <person name="Hattori M."/>
            <person name="Ohkuma M."/>
        </authorList>
    </citation>
    <scope>NUCLEOTIDE SEQUENCE [LARGE SCALE GENOMIC DNA]</scope>
    <source>
        <strain evidence="15 16">JCM19232</strain>
    </source>
</reference>
<feature type="domain" description="PTS EIIB type-1" evidence="13">
    <location>
        <begin position="445"/>
        <end position="529"/>
    </location>
</feature>
<keyword evidence="7 12" id="KW-0812">Transmembrane</keyword>
<proteinExistence type="predicted"/>
<dbReference type="GO" id="GO:0016301">
    <property type="term" value="F:kinase activity"/>
    <property type="evidence" value="ECO:0007669"/>
    <property type="project" value="UniProtKB-KW"/>
</dbReference>
<dbReference type="GO" id="GO:0005886">
    <property type="term" value="C:plasma membrane"/>
    <property type="evidence" value="ECO:0007669"/>
    <property type="project" value="UniProtKB-SubCell"/>
</dbReference>
<dbReference type="InterPro" id="IPR036878">
    <property type="entry name" value="Glu_permease_IIB"/>
</dbReference>
<name>A0A0B8PCP0_9VIBR</name>
<keyword evidence="4" id="KW-0762">Sugar transport</keyword>
<keyword evidence="8" id="KW-0418">Kinase</keyword>
<feature type="transmembrane region" description="Helical" evidence="12">
    <location>
        <begin position="52"/>
        <end position="74"/>
    </location>
</feature>